<sequence>MIKKTVLFLFTVVAFASCDYFKKEAKPHAVARVNDSYLYEEEIRNLVPEGTSKEDSLAIVKSYIDRWATQKLLYDAAELNLSGDKQETYNELVRQYKIDLYTKGYVEEIVKQSIDTAVSEEELKTYYEANKVNFRTTGTLVKLKYIHLQKDHPKFASVRDKFVSGKKADIKALSDIAIQFKSYAFNDTTWVDMNQVYRKLPFITPDNRDKYISTGVSYQYPDSTDVYLVKVSKVLDRNEISPFEYIKPTLEQLIINGRKFELIKKIEKDITDDAIKNRDYEIYK</sequence>
<reference evidence="1 2" key="1">
    <citation type="submission" date="2014-12" db="EMBL/GenBank/DDBJ databases">
        <title>Genome sequence of Flavobacterium beibuense RSKm HC5.</title>
        <authorList>
            <person name="Kim J.F."/>
            <person name="Song J.Y."/>
            <person name="Kwak M.-J."/>
            <person name="Lee S.-W."/>
        </authorList>
    </citation>
    <scope>NUCLEOTIDE SEQUENCE [LARGE SCALE GENOMIC DNA]</scope>
    <source>
        <strain evidence="1 2">RSKm HC5</strain>
    </source>
</reference>
<gene>
    <name evidence="1" type="ORF">NU09_2601</name>
</gene>
<dbReference type="InterPro" id="IPR027304">
    <property type="entry name" value="Trigger_fact/SurA_dom_sf"/>
</dbReference>
<dbReference type="AlphaFoldDB" id="A0A444W7N3"/>
<dbReference type="EMBL" id="JUIW01000009">
    <property type="protein sequence ID" value="RYJ41676.1"/>
    <property type="molecule type" value="Genomic_DNA"/>
</dbReference>
<evidence type="ECO:0000313" key="2">
    <source>
        <dbReference type="Proteomes" id="UP000289775"/>
    </source>
</evidence>
<accession>A0A444W7N3</accession>
<dbReference type="OrthoDB" id="9785180at2"/>
<evidence type="ECO:0000313" key="1">
    <source>
        <dbReference type="EMBL" id="RYJ41676.1"/>
    </source>
</evidence>
<name>A0A444W7N3_9FLAO</name>
<dbReference type="RefSeq" id="WP_129751698.1">
    <property type="nucleotide sequence ID" value="NZ_JUIW01000009.1"/>
</dbReference>
<proteinExistence type="predicted"/>
<dbReference type="Proteomes" id="UP000289775">
    <property type="component" value="Unassembled WGS sequence"/>
</dbReference>
<keyword evidence="1" id="KW-0449">Lipoprotein</keyword>
<organism evidence="1 2">
    <name type="scientific">Flavobacterium beibuense</name>
    <dbReference type="NCBI Taxonomy" id="657326"/>
    <lineage>
        <taxon>Bacteria</taxon>
        <taxon>Pseudomonadati</taxon>
        <taxon>Bacteroidota</taxon>
        <taxon>Flavobacteriia</taxon>
        <taxon>Flavobacteriales</taxon>
        <taxon>Flavobacteriaceae</taxon>
        <taxon>Flavobacterium</taxon>
    </lineage>
</organism>
<keyword evidence="2" id="KW-1185">Reference proteome</keyword>
<comment type="caution">
    <text evidence="1">The sequence shown here is derived from an EMBL/GenBank/DDBJ whole genome shotgun (WGS) entry which is preliminary data.</text>
</comment>
<protein>
    <submittedName>
        <fullName evidence="1">Putative lipoprotein</fullName>
    </submittedName>
</protein>
<dbReference type="PROSITE" id="PS51257">
    <property type="entry name" value="PROKAR_LIPOPROTEIN"/>
    <property type="match status" value="1"/>
</dbReference>
<dbReference type="SUPFAM" id="SSF109998">
    <property type="entry name" value="Triger factor/SurA peptide-binding domain-like"/>
    <property type="match status" value="1"/>
</dbReference>